<reference evidence="2" key="1">
    <citation type="journal article" date="2014" name="Front. Microbiol.">
        <title>High frequency of phylogenetically diverse reductive dehalogenase-homologous genes in deep subseafloor sedimentary metagenomes.</title>
        <authorList>
            <person name="Kawai M."/>
            <person name="Futagami T."/>
            <person name="Toyoda A."/>
            <person name="Takaki Y."/>
            <person name="Nishi S."/>
            <person name="Hori S."/>
            <person name="Arai W."/>
            <person name="Tsubouchi T."/>
            <person name="Morono Y."/>
            <person name="Uchiyama I."/>
            <person name="Ito T."/>
            <person name="Fujiyama A."/>
            <person name="Inagaki F."/>
            <person name="Takami H."/>
        </authorList>
    </citation>
    <scope>NUCLEOTIDE SEQUENCE</scope>
    <source>
        <strain evidence="2">Expedition CK06-06</strain>
    </source>
</reference>
<gene>
    <name evidence="2" type="ORF">S01H1_66163</name>
</gene>
<dbReference type="AlphaFoldDB" id="X0Y2H5"/>
<proteinExistence type="predicted"/>
<feature type="region of interest" description="Disordered" evidence="1">
    <location>
        <begin position="103"/>
        <end position="123"/>
    </location>
</feature>
<name>X0Y2H5_9ZZZZ</name>
<accession>X0Y2H5</accession>
<organism evidence="2">
    <name type="scientific">marine sediment metagenome</name>
    <dbReference type="NCBI Taxonomy" id="412755"/>
    <lineage>
        <taxon>unclassified sequences</taxon>
        <taxon>metagenomes</taxon>
        <taxon>ecological metagenomes</taxon>
    </lineage>
</organism>
<evidence type="ECO:0000313" key="2">
    <source>
        <dbReference type="EMBL" id="GAG41557.1"/>
    </source>
</evidence>
<dbReference type="EMBL" id="BARS01043735">
    <property type="protein sequence ID" value="GAG41557.1"/>
    <property type="molecule type" value="Genomic_DNA"/>
</dbReference>
<comment type="caution">
    <text evidence="2">The sequence shown here is derived from an EMBL/GenBank/DDBJ whole genome shotgun (WGS) entry which is preliminary data.</text>
</comment>
<feature type="compositionally biased region" description="Basic and acidic residues" evidence="1">
    <location>
        <begin position="104"/>
        <end position="123"/>
    </location>
</feature>
<evidence type="ECO:0000256" key="1">
    <source>
        <dbReference type="SAM" id="MobiDB-lite"/>
    </source>
</evidence>
<protein>
    <submittedName>
        <fullName evidence="2">Uncharacterized protein</fullName>
    </submittedName>
</protein>
<sequence>MSKKVELTLADILLKIYTIEELKAKGLAEKAVADAVRLTQKGIELALEMRGEMNKPSIPERIFRFFFPKDFKGELKRGMEIGKGSAVAKKIGGGLYDVGKAARGKVDPEHKLKIGSQKEKHGK</sequence>